<proteinExistence type="predicted"/>
<sequence>MDSHVKLDEKLWSALPLELLETTLAYLPFSSFYRFRCVCKRWNSLLSCEGFLKHCKSLPLRTEPCILYRKTDSQVFSDMDPHACMLLHHDSTRGACSKIDLQFLKEHLDTSNGGIRHKVYAADGGLLLIASNQRDQHERFSVCNPLLKRWRQLPILPAAPYAHCQIRRLVFDKLTKAYKVIVVTRRDIPEMGCVGRTFVYDSISRCWNETGNIPRQPWEVMDQTVVCGNVMYVMVYGTGSYLDETIMMAYHIGSGVWSEVRIQPPSLSIWTRQLFMTRKILVESRGRVFLVIAAGYNYPFSIALWELKMGSTSAEWKELAASIPDQLINIIFSDFDLDDYEMTDRWWWWAMGFGDYILLKWHDVTKTKKPRTVVYDLLQGSWQRGANITWPVGLYDYQLDHFSVGSLSLGMEA</sequence>
<dbReference type="EMBL" id="CM055094">
    <property type="protein sequence ID" value="KAJ7563361.1"/>
    <property type="molecule type" value="Genomic_DNA"/>
</dbReference>
<accession>A0ACC2EA79</accession>
<name>A0ACC2EA79_DIPCM</name>
<reference evidence="2" key="1">
    <citation type="journal article" date="2024" name="Proc. Natl. Acad. Sci. U.S.A.">
        <title>Extraordinary preservation of gene collinearity over three hundred million years revealed in homosporous lycophytes.</title>
        <authorList>
            <person name="Li C."/>
            <person name="Wickell D."/>
            <person name="Kuo L.Y."/>
            <person name="Chen X."/>
            <person name="Nie B."/>
            <person name="Liao X."/>
            <person name="Peng D."/>
            <person name="Ji J."/>
            <person name="Jenkins J."/>
            <person name="Williams M."/>
            <person name="Shu S."/>
            <person name="Plott C."/>
            <person name="Barry K."/>
            <person name="Rajasekar S."/>
            <person name="Grimwood J."/>
            <person name="Han X."/>
            <person name="Sun S."/>
            <person name="Hou Z."/>
            <person name="He W."/>
            <person name="Dai G."/>
            <person name="Sun C."/>
            <person name="Schmutz J."/>
            <person name="Leebens-Mack J.H."/>
            <person name="Li F.W."/>
            <person name="Wang L."/>
        </authorList>
    </citation>
    <scope>NUCLEOTIDE SEQUENCE [LARGE SCALE GENOMIC DNA]</scope>
    <source>
        <strain evidence="2">cv. PW_Plant_1</strain>
    </source>
</reference>
<comment type="caution">
    <text evidence="1">The sequence shown here is derived from an EMBL/GenBank/DDBJ whole genome shotgun (WGS) entry which is preliminary data.</text>
</comment>
<dbReference type="Proteomes" id="UP001162992">
    <property type="component" value="Chromosome 3"/>
</dbReference>
<evidence type="ECO:0000313" key="2">
    <source>
        <dbReference type="Proteomes" id="UP001162992"/>
    </source>
</evidence>
<organism evidence="1 2">
    <name type="scientific">Diphasiastrum complanatum</name>
    <name type="common">Issler's clubmoss</name>
    <name type="synonym">Lycopodium complanatum</name>
    <dbReference type="NCBI Taxonomy" id="34168"/>
    <lineage>
        <taxon>Eukaryota</taxon>
        <taxon>Viridiplantae</taxon>
        <taxon>Streptophyta</taxon>
        <taxon>Embryophyta</taxon>
        <taxon>Tracheophyta</taxon>
        <taxon>Lycopodiopsida</taxon>
        <taxon>Lycopodiales</taxon>
        <taxon>Lycopodiaceae</taxon>
        <taxon>Lycopodioideae</taxon>
        <taxon>Diphasiastrum</taxon>
    </lineage>
</organism>
<protein>
    <submittedName>
        <fullName evidence="1">Uncharacterized protein</fullName>
    </submittedName>
</protein>
<keyword evidence="2" id="KW-1185">Reference proteome</keyword>
<evidence type="ECO:0000313" key="1">
    <source>
        <dbReference type="EMBL" id="KAJ7563361.1"/>
    </source>
</evidence>
<gene>
    <name evidence="1" type="ORF">O6H91_03G106900</name>
</gene>